<protein>
    <submittedName>
        <fullName evidence="1">Uncharacterized protein</fullName>
    </submittedName>
</protein>
<reference evidence="1" key="1">
    <citation type="journal article" date="2015" name="Nature">
        <title>Complex archaea that bridge the gap between prokaryotes and eukaryotes.</title>
        <authorList>
            <person name="Spang A."/>
            <person name="Saw J.H."/>
            <person name="Jorgensen S.L."/>
            <person name="Zaremba-Niedzwiedzka K."/>
            <person name="Martijn J."/>
            <person name="Lind A.E."/>
            <person name="van Eijk R."/>
            <person name="Schleper C."/>
            <person name="Guy L."/>
            <person name="Ettema T.J."/>
        </authorList>
    </citation>
    <scope>NUCLEOTIDE SEQUENCE</scope>
</reference>
<dbReference type="AlphaFoldDB" id="A0A0F9V1Q0"/>
<gene>
    <name evidence="1" type="ORF">LCGC14_0151050</name>
</gene>
<proteinExistence type="predicted"/>
<organism evidence="1">
    <name type="scientific">marine sediment metagenome</name>
    <dbReference type="NCBI Taxonomy" id="412755"/>
    <lineage>
        <taxon>unclassified sequences</taxon>
        <taxon>metagenomes</taxon>
        <taxon>ecological metagenomes</taxon>
    </lineage>
</organism>
<sequence>MKSPKQLRKLWRQHHEAYQGCIHELAEREHCNPPPTRPPFPEELRGLTCGAKTRAGTPCKRRDLYLSGRCRLHGGLSTGPKGKIKQTP</sequence>
<dbReference type="NCBIfam" id="NF041373">
    <property type="entry name" value="HGG_STG"/>
    <property type="match status" value="1"/>
</dbReference>
<evidence type="ECO:0000313" key="1">
    <source>
        <dbReference type="EMBL" id="KKN97909.1"/>
    </source>
</evidence>
<dbReference type="EMBL" id="LAZR01000054">
    <property type="protein sequence ID" value="KKN97909.1"/>
    <property type="molecule type" value="Genomic_DNA"/>
</dbReference>
<comment type="caution">
    <text evidence="1">The sequence shown here is derived from an EMBL/GenBank/DDBJ whole genome shotgun (WGS) entry which is preliminary data.</text>
</comment>
<name>A0A0F9V1Q0_9ZZZZ</name>
<accession>A0A0F9V1Q0</accession>
<dbReference type="InterPro" id="IPR047675">
    <property type="entry name" value="Putative_zinc-bd"/>
</dbReference>